<keyword evidence="2" id="KW-1185">Reference proteome</keyword>
<comment type="caution">
    <text evidence="1">The sequence shown here is derived from an EMBL/GenBank/DDBJ whole genome shotgun (WGS) entry which is preliminary data.</text>
</comment>
<dbReference type="SUPFAM" id="SSF55961">
    <property type="entry name" value="Bet v1-like"/>
    <property type="match status" value="1"/>
</dbReference>
<dbReference type="AlphaFoldDB" id="A0AAE3YE74"/>
<dbReference type="InterPro" id="IPR023393">
    <property type="entry name" value="START-like_dom_sf"/>
</dbReference>
<gene>
    <name evidence="1" type="ORF">J2S35_001188</name>
</gene>
<dbReference type="EMBL" id="JAVDUI010000001">
    <property type="protein sequence ID" value="MDR6892248.1"/>
    <property type="molecule type" value="Genomic_DNA"/>
</dbReference>
<accession>A0AAE3YE74</accession>
<evidence type="ECO:0008006" key="3">
    <source>
        <dbReference type="Google" id="ProtNLM"/>
    </source>
</evidence>
<protein>
    <recommendedName>
        <fullName evidence="3">Polyketide cyclase / dehydrase and lipid transport</fullName>
    </recommendedName>
</protein>
<sequence length="151" mass="17259">MQTTPTRQVTSRDRITYTVETARDPKELFETLANPHRHHELDGSGSVQAEVTGPERLTLGDEFVTHMELNHLRYKIRNRVTAFEDGRLIEWTHPGGHQWRWEIEPLAEGGARVTETWNTAGAKMPRLGYVIVGAFRRNDDGIRETLARLAS</sequence>
<dbReference type="Gene3D" id="3.30.530.20">
    <property type="match status" value="1"/>
</dbReference>
<name>A0AAE3YE74_9MICC</name>
<dbReference type="RefSeq" id="WP_309850958.1">
    <property type="nucleotide sequence ID" value="NZ_BAAAIU010000003.1"/>
</dbReference>
<dbReference type="Proteomes" id="UP001247307">
    <property type="component" value="Unassembled WGS sequence"/>
</dbReference>
<evidence type="ECO:0000313" key="1">
    <source>
        <dbReference type="EMBL" id="MDR6892248.1"/>
    </source>
</evidence>
<reference evidence="1" key="1">
    <citation type="submission" date="2023-07" db="EMBL/GenBank/DDBJ databases">
        <title>Sequencing the genomes of 1000 actinobacteria strains.</title>
        <authorList>
            <person name="Klenk H.-P."/>
        </authorList>
    </citation>
    <scope>NUCLEOTIDE SEQUENCE</scope>
    <source>
        <strain evidence="1">DSM 13988</strain>
    </source>
</reference>
<organism evidence="1 2">
    <name type="scientific">Falsarthrobacter nasiphocae</name>
    <dbReference type="NCBI Taxonomy" id="189863"/>
    <lineage>
        <taxon>Bacteria</taxon>
        <taxon>Bacillati</taxon>
        <taxon>Actinomycetota</taxon>
        <taxon>Actinomycetes</taxon>
        <taxon>Micrococcales</taxon>
        <taxon>Micrococcaceae</taxon>
        <taxon>Falsarthrobacter</taxon>
    </lineage>
</organism>
<evidence type="ECO:0000313" key="2">
    <source>
        <dbReference type="Proteomes" id="UP001247307"/>
    </source>
</evidence>
<proteinExistence type="predicted"/>